<comment type="caution">
    <text evidence="1">The sequence shown here is derived from an EMBL/GenBank/DDBJ whole genome shotgun (WGS) entry which is preliminary data.</text>
</comment>
<protein>
    <submittedName>
        <fullName evidence="1">Uncharacterized protein</fullName>
    </submittedName>
</protein>
<dbReference type="EMBL" id="JYDO01000229">
    <property type="protein sequence ID" value="KRZ66699.1"/>
    <property type="molecule type" value="Genomic_DNA"/>
</dbReference>
<evidence type="ECO:0000313" key="1">
    <source>
        <dbReference type="EMBL" id="KRZ66699.1"/>
    </source>
</evidence>
<accession>A0A0V1M4C2</accession>
<sequence length="149" mass="16899">MLFNAKKNRIEERRNTSLCGLFCYLDNLSNYVSSSSSNCILIVNITLTRPNKRDIKATAKDLFDRMFKIQVEETEDIDGNGDDSEKSNPDISKSIADQLDTLIRRENILNVTRLIDEMAVFEAVAQRPKTLQMLYDALITVPSTSCEAE</sequence>
<gene>
    <name evidence="1" type="ORF">T10_4163</name>
</gene>
<organism evidence="1 2">
    <name type="scientific">Trichinella papuae</name>
    <dbReference type="NCBI Taxonomy" id="268474"/>
    <lineage>
        <taxon>Eukaryota</taxon>
        <taxon>Metazoa</taxon>
        <taxon>Ecdysozoa</taxon>
        <taxon>Nematoda</taxon>
        <taxon>Enoplea</taxon>
        <taxon>Dorylaimia</taxon>
        <taxon>Trichinellida</taxon>
        <taxon>Trichinellidae</taxon>
        <taxon>Trichinella</taxon>
    </lineage>
</organism>
<dbReference type="Proteomes" id="UP000054843">
    <property type="component" value="Unassembled WGS sequence"/>
</dbReference>
<dbReference type="STRING" id="268474.A0A0V1M4C2"/>
<evidence type="ECO:0000313" key="2">
    <source>
        <dbReference type="Proteomes" id="UP000054843"/>
    </source>
</evidence>
<dbReference type="AlphaFoldDB" id="A0A0V1M4C2"/>
<proteinExistence type="predicted"/>
<reference evidence="1 2" key="1">
    <citation type="submission" date="2015-01" db="EMBL/GenBank/DDBJ databases">
        <title>Evolution of Trichinella species and genotypes.</title>
        <authorList>
            <person name="Korhonen P.K."/>
            <person name="Edoardo P."/>
            <person name="Giuseppe L.R."/>
            <person name="Gasser R.B."/>
        </authorList>
    </citation>
    <scope>NUCLEOTIDE SEQUENCE [LARGE SCALE GENOMIC DNA]</scope>
    <source>
        <strain evidence="1">ISS1980</strain>
    </source>
</reference>
<keyword evidence="2" id="KW-1185">Reference proteome</keyword>
<name>A0A0V1M4C2_9BILA</name>